<dbReference type="Pfam" id="PF01497">
    <property type="entry name" value="Peripla_BP_2"/>
    <property type="match status" value="1"/>
</dbReference>
<dbReference type="InterPro" id="IPR051313">
    <property type="entry name" value="Bact_iron-sidero_bind"/>
</dbReference>
<dbReference type="PROSITE" id="PS50983">
    <property type="entry name" value="FE_B12_PBP"/>
    <property type="match status" value="1"/>
</dbReference>
<evidence type="ECO:0000256" key="7">
    <source>
        <dbReference type="SAM" id="SignalP"/>
    </source>
</evidence>
<dbReference type="Proteomes" id="UP000187367">
    <property type="component" value="Unassembled WGS sequence"/>
</dbReference>
<dbReference type="InterPro" id="IPR002491">
    <property type="entry name" value="ABC_transptr_periplasmic_BD"/>
</dbReference>
<accession>A0A1R1RU68</accession>
<dbReference type="RefSeq" id="WP_076761861.1">
    <property type="nucleotide sequence ID" value="NZ_JARMMH010000001.1"/>
</dbReference>
<evidence type="ECO:0000256" key="6">
    <source>
        <dbReference type="ARBA" id="ARBA00023288"/>
    </source>
</evidence>
<accession>A0A1R1QAV7</accession>
<gene>
    <name evidence="9" type="ORF">BW143_19705</name>
</gene>
<feature type="signal peptide" evidence="7">
    <location>
        <begin position="1"/>
        <end position="22"/>
    </location>
</feature>
<sequence>MTFQYKKFGAAFFVLLLIAALAACGNKSESKGSSSESNQEETITYEAENGSVKVPKHPKRVVVLADGYYGYFKTLGINVVGAPDRVFQNPYFKGKTDGVENIGDGASAEKIIKLKPDLIVVWTTQGADIDKLEKIAPTVALKYDKLDNIEQLKDFAKMTGTEDKAEKWLDEWDKKIAAAKSNIQKAVGDKTVSIMQTNGKDIYVFGDKFGRGGSIIYKDLGLNATKLTKEKAMQKGPGYASISIEKLPEFAGDYIFIGPWESSGDDEGVFDTSIWKNLDAVKNDHVYQIDPVAFYFSDPISLEGQLKFITESLTK</sequence>
<dbReference type="AlphaFoldDB" id="A0A1R1RU68"/>
<dbReference type="PANTHER" id="PTHR30532">
    <property type="entry name" value="IRON III DICITRATE-BINDING PERIPLASMIC PROTEIN"/>
    <property type="match status" value="1"/>
</dbReference>
<dbReference type="EMBL" id="MTJL01000044">
    <property type="protein sequence ID" value="OMH99910.1"/>
    <property type="molecule type" value="Genomic_DNA"/>
</dbReference>
<evidence type="ECO:0000256" key="3">
    <source>
        <dbReference type="ARBA" id="ARBA00022448"/>
    </source>
</evidence>
<protein>
    <submittedName>
        <fullName evidence="9">Iron(3+)-hydroxamate-binding protein fhuD</fullName>
    </submittedName>
</protein>
<name>A0A1R1RU68_9BACI</name>
<dbReference type="CDD" id="cd01138">
    <property type="entry name" value="FeuA"/>
    <property type="match status" value="1"/>
</dbReference>
<dbReference type="GO" id="GO:0005886">
    <property type="term" value="C:plasma membrane"/>
    <property type="evidence" value="ECO:0007669"/>
    <property type="project" value="UniProtKB-SubCell"/>
</dbReference>
<evidence type="ECO:0000313" key="10">
    <source>
        <dbReference type="Proteomes" id="UP000187367"/>
    </source>
</evidence>
<comment type="similarity">
    <text evidence="2">Belongs to the bacterial solute-binding protein 8 family.</text>
</comment>
<dbReference type="GO" id="GO:0030288">
    <property type="term" value="C:outer membrane-bounded periplasmic space"/>
    <property type="evidence" value="ECO:0007669"/>
    <property type="project" value="TreeGrafter"/>
</dbReference>
<feature type="domain" description="Fe/B12 periplasmic-binding" evidence="8">
    <location>
        <begin position="60"/>
        <end position="315"/>
    </location>
</feature>
<keyword evidence="10" id="KW-1185">Reference proteome</keyword>
<evidence type="ECO:0000256" key="4">
    <source>
        <dbReference type="ARBA" id="ARBA00022729"/>
    </source>
</evidence>
<keyword evidence="6" id="KW-0449">Lipoprotein</keyword>
<evidence type="ECO:0000256" key="2">
    <source>
        <dbReference type="ARBA" id="ARBA00008814"/>
    </source>
</evidence>
<evidence type="ECO:0000313" key="9">
    <source>
        <dbReference type="EMBL" id="OMH99910.1"/>
    </source>
</evidence>
<dbReference type="PROSITE" id="PS51257">
    <property type="entry name" value="PROKAR_LIPOPROTEIN"/>
    <property type="match status" value="1"/>
</dbReference>
<comment type="subcellular location">
    <subcellularLocation>
        <location evidence="1">Cell membrane</location>
        <topology evidence="1">Lipid-anchor</topology>
    </subcellularLocation>
</comment>
<keyword evidence="4 7" id="KW-0732">Signal</keyword>
<dbReference type="OrthoDB" id="2241086at2"/>
<evidence type="ECO:0000259" key="8">
    <source>
        <dbReference type="PROSITE" id="PS50983"/>
    </source>
</evidence>
<comment type="caution">
    <text evidence="9">The sequence shown here is derived from an EMBL/GenBank/DDBJ whole genome shotgun (WGS) entry which is preliminary data.</text>
</comment>
<reference evidence="9 10" key="1">
    <citation type="submission" date="2017-01" db="EMBL/GenBank/DDBJ databases">
        <title>Bacillus phylogenomics.</title>
        <authorList>
            <person name="Dunlap C."/>
        </authorList>
    </citation>
    <scope>NUCLEOTIDE SEQUENCE [LARGE SCALE GENOMIC DNA]</scope>
    <source>
        <strain evidence="9 10">NRRL B-41282</strain>
    </source>
</reference>
<proteinExistence type="inferred from homology"/>
<dbReference type="Gene3D" id="3.40.50.1980">
    <property type="entry name" value="Nitrogenase molybdenum iron protein domain"/>
    <property type="match status" value="2"/>
</dbReference>
<dbReference type="PANTHER" id="PTHR30532:SF26">
    <property type="entry name" value="IRON(3+)-HYDROXAMATE-BINDING PROTEIN FHUD"/>
    <property type="match status" value="1"/>
</dbReference>
<organism evidence="9 10">
    <name type="scientific">Bacillus swezeyi</name>
    <dbReference type="NCBI Taxonomy" id="1925020"/>
    <lineage>
        <taxon>Bacteria</taxon>
        <taxon>Bacillati</taxon>
        <taxon>Bacillota</taxon>
        <taxon>Bacilli</taxon>
        <taxon>Bacillales</taxon>
        <taxon>Bacillaceae</taxon>
        <taxon>Bacillus</taxon>
    </lineage>
</organism>
<dbReference type="SUPFAM" id="SSF53807">
    <property type="entry name" value="Helical backbone' metal receptor"/>
    <property type="match status" value="1"/>
</dbReference>
<feature type="chain" id="PRO_5043149255" evidence="7">
    <location>
        <begin position="23"/>
        <end position="315"/>
    </location>
</feature>
<evidence type="ECO:0000256" key="1">
    <source>
        <dbReference type="ARBA" id="ARBA00004193"/>
    </source>
</evidence>
<keyword evidence="3" id="KW-0813">Transport</keyword>
<dbReference type="GO" id="GO:1901678">
    <property type="term" value="P:iron coordination entity transport"/>
    <property type="evidence" value="ECO:0007669"/>
    <property type="project" value="UniProtKB-ARBA"/>
</dbReference>
<keyword evidence="5" id="KW-0564">Palmitate</keyword>
<evidence type="ECO:0000256" key="5">
    <source>
        <dbReference type="ARBA" id="ARBA00023139"/>
    </source>
</evidence>